<proteinExistence type="inferred from homology"/>
<dbReference type="Proteomes" id="UP000050417">
    <property type="component" value="Unassembled WGS sequence"/>
</dbReference>
<dbReference type="InterPro" id="IPR036805">
    <property type="entry name" value="Tscrpt_elong_fac_GreA/B_N_sf"/>
</dbReference>
<evidence type="ECO:0000256" key="6">
    <source>
        <dbReference type="ARBA" id="ARBA00024916"/>
    </source>
</evidence>
<dbReference type="SUPFAM" id="SSF46557">
    <property type="entry name" value="GreA transcript cleavage protein, N-terminal domain"/>
    <property type="match status" value="1"/>
</dbReference>
<dbReference type="PANTHER" id="PTHR30437">
    <property type="entry name" value="TRANSCRIPTION ELONGATION FACTOR GREA"/>
    <property type="match status" value="1"/>
</dbReference>
<dbReference type="InterPro" id="IPR022691">
    <property type="entry name" value="Tscrpt_elong_fac_GreA/B_N"/>
</dbReference>
<protein>
    <recommendedName>
        <fullName evidence="2 8">Transcription elongation factor GreA</fullName>
    </recommendedName>
    <alternativeName>
        <fullName evidence="7 8">Transcript cleavage factor GreA</fullName>
    </alternativeName>
</protein>
<evidence type="ECO:0000256" key="1">
    <source>
        <dbReference type="ARBA" id="ARBA00008213"/>
    </source>
</evidence>
<evidence type="ECO:0000256" key="2">
    <source>
        <dbReference type="ARBA" id="ARBA00013729"/>
    </source>
</evidence>
<comment type="function">
    <text evidence="6 8 9">Necessary for efficient RNA polymerase transcription elongation past template-encoded arresting sites. The arresting sites in DNA have the property of trapping a certain fraction of elongating RNA polymerases that pass through, resulting in locked ternary complexes. Cleavage of the nascent transcript by cleavage factors such as GreA or GreB allows the resumption of elongation from the new 3'terminus. GreA releases sequences of 2 to 3 nucleotides.</text>
</comment>
<evidence type="ECO:0000313" key="13">
    <source>
        <dbReference type="Proteomes" id="UP000050417"/>
    </source>
</evidence>
<gene>
    <name evidence="8" type="primary">greA</name>
    <name evidence="12" type="ORF">ADN00_08290</name>
</gene>
<dbReference type="GO" id="GO:0070063">
    <property type="term" value="F:RNA polymerase binding"/>
    <property type="evidence" value="ECO:0007669"/>
    <property type="project" value="InterPro"/>
</dbReference>
<dbReference type="InterPro" id="IPR036953">
    <property type="entry name" value="GreA/GreB_C_sf"/>
</dbReference>
<evidence type="ECO:0000256" key="9">
    <source>
        <dbReference type="RuleBase" id="RU000556"/>
    </source>
</evidence>
<name>A0A0P6XN37_9CHLR</name>
<dbReference type="PANTHER" id="PTHR30437:SF4">
    <property type="entry name" value="TRANSCRIPTION ELONGATION FACTOR GREA"/>
    <property type="match status" value="1"/>
</dbReference>
<dbReference type="Pfam" id="PF03449">
    <property type="entry name" value="GreA_GreB_N"/>
    <property type="match status" value="1"/>
</dbReference>
<keyword evidence="13" id="KW-1185">Reference proteome</keyword>
<dbReference type="Gene3D" id="3.10.50.30">
    <property type="entry name" value="Transcription elongation factor, GreA/GreB, C-terminal domain"/>
    <property type="match status" value="1"/>
</dbReference>
<evidence type="ECO:0000256" key="5">
    <source>
        <dbReference type="ARBA" id="ARBA00023163"/>
    </source>
</evidence>
<evidence type="ECO:0000256" key="3">
    <source>
        <dbReference type="ARBA" id="ARBA00023015"/>
    </source>
</evidence>
<keyword evidence="12" id="KW-0648">Protein biosynthesis</keyword>
<dbReference type="SUPFAM" id="SSF54534">
    <property type="entry name" value="FKBP-like"/>
    <property type="match status" value="1"/>
</dbReference>
<organism evidence="12 13">
    <name type="scientific">Ornatilinea apprima</name>
    <dbReference type="NCBI Taxonomy" id="1134406"/>
    <lineage>
        <taxon>Bacteria</taxon>
        <taxon>Bacillati</taxon>
        <taxon>Chloroflexota</taxon>
        <taxon>Anaerolineae</taxon>
        <taxon>Anaerolineales</taxon>
        <taxon>Anaerolineaceae</taxon>
        <taxon>Ornatilinea</taxon>
    </lineage>
</organism>
<keyword evidence="4 8" id="KW-0238">DNA-binding</keyword>
<keyword evidence="3 8" id="KW-0805">Transcription regulation</keyword>
<dbReference type="EMBL" id="LGCL01000021">
    <property type="protein sequence ID" value="KPL77867.1"/>
    <property type="molecule type" value="Genomic_DNA"/>
</dbReference>
<feature type="domain" description="Transcription elongation factor GreA/GreB N-terminal" evidence="11">
    <location>
        <begin position="6"/>
        <end position="76"/>
    </location>
</feature>
<dbReference type="FunFam" id="3.10.50.30:FF:000001">
    <property type="entry name" value="Transcription elongation factor GreA"/>
    <property type="match status" value="1"/>
</dbReference>
<dbReference type="FunFam" id="1.10.287.180:FF:000001">
    <property type="entry name" value="Transcription elongation factor GreA"/>
    <property type="match status" value="1"/>
</dbReference>
<dbReference type="NCBIfam" id="TIGR01462">
    <property type="entry name" value="greA"/>
    <property type="match status" value="1"/>
</dbReference>
<dbReference type="InterPro" id="IPR001437">
    <property type="entry name" value="Tscrpt_elong_fac_GreA/B_C"/>
</dbReference>
<dbReference type="PROSITE" id="PS00830">
    <property type="entry name" value="GREAB_2"/>
    <property type="match status" value="1"/>
</dbReference>
<feature type="domain" description="Transcription elongation factor GreA/GreB C-terminal" evidence="10">
    <location>
        <begin position="83"/>
        <end position="156"/>
    </location>
</feature>
<dbReference type="Pfam" id="PF01272">
    <property type="entry name" value="GreA_GreB"/>
    <property type="match status" value="1"/>
</dbReference>
<dbReference type="AlphaFoldDB" id="A0A0P6XN37"/>
<dbReference type="InterPro" id="IPR006359">
    <property type="entry name" value="Tscrpt_elong_fac_GreA"/>
</dbReference>
<dbReference type="GO" id="GO:0006354">
    <property type="term" value="P:DNA-templated transcription elongation"/>
    <property type="evidence" value="ECO:0007669"/>
    <property type="project" value="TreeGrafter"/>
</dbReference>
<comment type="caution">
    <text evidence="12">The sequence shown here is derived from an EMBL/GenBank/DDBJ whole genome shotgun (WGS) entry which is preliminary data.</text>
</comment>
<evidence type="ECO:0000259" key="11">
    <source>
        <dbReference type="Pfam" id="PF03449"/>
    </source>
</evidence>
<dbReference type="GO" id="GO:0003746">
    <property type="term" value="F:translation elongation factor activity"/>
    <property type="evidence" value="ECO:0007669"/>
    <property type="project" value="UniProtKB-KW"/>
</dbReference>
<evidence type="ECO:0000259" key="10">
    <source>
        <dbReference type="Pfam" id="PF01272"/>
    </source>
</evidence>
<dbReference type="PROSITE" id="PS00829">
    <property type="entry name" value="GREAB_1"/>
    <property type="match status" value="1"/>
</dbReference>
<sequence>MMTLVNYLTAEGAARLQEELAELKGPRREDLATRLRIAIEQGDLSENADYIAAKEEQGFLEGRIQELENILANTKIIDEMEQDKNIVGIGDHVTIQEDDYEPETYYLVGPKEADPRNGRISHESPIGRALIGHRVGEAVEVDTPGGKVIFKIMEIN</sequence>
<dbReference type="HAMAP" id="MF_00105">
    <property type="entry name" value="GreA_GreB"/>
    <property type="match status" value="1"/>
</dbReference>
<dbReference type="InterPro" id="IPR023459">
    <property type="entry name" value="Tscrpt_elong_fac_GreA/B_fam"/>
</dbReference>
<reference evidence="12 13" key="1">
    <citation type="submission" date="2015-07" db="EMBL/GenBank/DDBJ databases">
        <title>Genome sequence of Ornatilinea apprima DSM 23815.</title>
        <authorList>
            <person name="Hemp J."/>
            <person name="Ward L.M."/>
            <person name="Pace L.A."/>
            <person name="Fischer W.W."/>
        </authorList>
    </citation>
    <scope>NUCLEOTIDE SEQUENCE [LARGE SCALE GENOMIC DNA]</scope>
    <source>
        <strain evidence="12 13">P3M-1</strain>
    </source>
</reference>
<keyword evidence="5 8" id="KW-0804">Transcription</keyword>
<comment type="similarity">
    <text evidence="1 8 9">Belongs to the GreA/GreB family.</text>
</comment>
<dbReference type="PATRIC" id="fig|1134406.4.peg.660"/>
<dbReference type="NCBIfam" id="NF001263">
    <property type="entry name" value="PRK00226.1-4"/>
    <property type="match status" value="1"/>
</dbReference>
<accession>A0A0P6XN37</accession>
<dbReference type="GO" id="GO:0032784">
    <property type="term" value="P:regulation of DNA-templated transcription elongation"/>
    <property type="evidence" value="ECO:0007669"/>
    <property type="project" value="UniProtKB-UniRule"/>
</dbReference>
<evidence type="ECO:0000256" key="7">
    <source>
        <dbReference type="ARBA" id="ARBA00030776"/>
    </source>
</evidence>
<dbReference type="InterPro" id="IPR028624">
    <property type="entry name" value="Tscrpt_elong_fac_GreA/B"/>
</dbReference>
<keyword evidence="12" id="KW-0251">Elongation factor</keyword>
<evidence type="ECO:0000256" key="8">
    <source>
        <dbReference type="HAMAP-Rule" id="MF_00105"/>
    </source>
</evidence>
<dbReference type="PIRSF" id="PIRSF006092">
    <property type="entry name" value="GreA_GreB"/>
    <property type="match status" value="1"/>
</dbReference>
<dbReference type="Gene3D" id="1.10.287.180">
    <property type="entry name" value="Transcription elongation factor, GreA/GreB, N-terminal domain"/>
    <property type="match status" value="1"/>
</dbReference>
<evidence type="ECO:0000313" key="12">
    <source>
        <dbReference type="EMBL" id="KPL77867.1"/>
    </source>
</evidence>
<dbReference type="InterPro" id="IPR018151">
    <property type="entry name" value="TF_GreA/GreB_CS"/>
</dbReference>
<dbReference type="STRING" id="1134406.ADN00_08290"/>
<evidence type="ECO:0000256" key="4">
    <source>
        <dbReference type="ARBA" id="ARBA00023125"/>
    </source>
</evidence>
<dbReference type="GO" id="GO:0003677">
    <property type="term" value="F:DNA binding"/>
    <property type="evidence" value="ECO:0007669"/>
    <property type="project" value="UniProtKB-UniRule"/>
</dbReference>